<sequence length="126" mass="14406">MIDYISRPCRLLLPAFLALMISACQEDPSRHLNLGNWYLQKGLLDEAIMEYREVSRLYSGDPSQLARDEFQILGKAHFKLAIAYTKKGWWAYALNEAKRSFDITPNKDCHDLVGLIETKIAQGIDS</sequence>
<organism evidence="1">
    <name type="scientific">marine metagenome</name>
    <dbReference type="NCBI Taxonomy" id="408172"/>
    <lineage>
        <taxon>unclassified sequences</taxon>
        <taxon>metagenomes</taxon>
        <taxon>ecological metagenomes</taxon>
    </lineage>
</organism>
<protein>
    <recommendedName>
        <fullName evidence="2">Tetratricopeptide repeat protein</fullName>
    </recommendedName>
</protein>
<dbReference type="PROSITE" id="PS51257">
    <property type="entry name" value="PROKAR_LIPOPROTEIN"/>
    <property type="match status" value="1"/>
</dbReference>
<dbReference type="AlphaFoldDB" id="A0A381VZ04"/>
<dbReference type="SUPFAM" id="SSF48452">
    <property type="entry name" value="TPR-like"/>
    <property type="match status" value="1"/>
</dbReference>
<reference evidence="1" key="1">
    <citation type="submission" date="2018-05" db="EMBL/GenBank/DDBJ databases">
        <authorList>
            <person name="Lanie J.A."/>
            <person name="Ng W.-L."/>
            <person name="Kazmierczak K.M."/>
            <person name="Andrzejewski T.M."/>
            <person name="Davidsen T.M."/>
            <person name="Wayne K.J."/>
            <person name="Tettelin H."/>
            <person name="Glass J.I."/>
            <person name="Rusch D."/>
            <person name="Podicherti R."/>
            <person name="Tsui H.-C.T."/>
            <person name="Winkler M.E."/>
        </authorList>
    </citation>
    <scope>NUCLEOTIDE SEQUENCE</scope>
</reference>
<evidence type="ECO:0000313" key="1">
    <source>
        <dbReference type="EMBL" id="SVA44883.1"/>
    </source>
</evidence>
<evidence type="ECO:0008006" key="2">
    <source>
        <dbReference type="Google" id="ProtNLM"/>
    </source>
</evidence>
<dbReference type="Gene3D" id="1.25.40.10">
    <property type="entry name" value="Tetratricopeptide repeat domain"/>
    <property type="match status" value="1"/>
</dbReference>
<name>A0A381VZ04_9ZZZZ</name>
<dbReference type="EMBL" id="UINC01010056">
    <property type="protein sequence ID" value="SVA44883.1"/>
    <property type="molecule type" value="Genomic_DNA"/>
</dbReference>
<accession>A0A381VZ04</accession>
<proteinExistence type="predicted"/>
<gene>
    <name evidence="1" type="ORF">METZ01_LOCUS97737</name>
</gene>
<dbReference type="InterPro" id="IPR011990">
    <property type="entry name" value="TPR-like_helical_dom_sf"/>
</dbReference>